<feature type="region of interest" description="Disordered" evidence="2">
    <location>
        <begin position="1"/>
        <end position="27"/>
    </location>
</feature>
<feature type="domain" description="Fibronectin type-III" evidence="4">
    <location>
        <begin position="214"/>
        <end position="305"/>
    </location>
</feature>
<dbReference type="PANTHER" id="PTHR13817:SF73">
    <property type="entry name" value="FIBRONECTIN TYPE-III DOMAIN-CONTAINING PROTEIN"/>
    <property type="match status" value="1"/>
</dbReference>
<sequence length="1110" mass="119353">MQLQWDPVRQLSSEMPPGLPGVPSSGTDLPKCGVEYCLETRLESSGAGPSGASQAPWQICYRGKDIVTQVRDLRPGRKYAFRVVVHAVVVPPYGQPPAQPPSTVVVFETVPTVPALPPPPEPTRKERTALMVKWIEPKETGGRDITEFQVQMRPSAAQPEAFVEVYKGKEMKQRFPQLQPATEYTFRVKAINSEGDSDWSEEARIRTKATVPDQPDAPNLLSAGPTLVTLHWPAPSHNGSEIEQYLLERDNGDEGEWQVAYRGPMQLVEVSGLRSATAYRFRVEAHNEAGKSLPSAVACIKTTSTTARAPGVPTVMGNNRTSASLCWEEPEDDGGSPIESYEAELQPKCRAAIEGGMEDEWSIVYQGSAKTCQVGNLRAGCLYRVRVRAKNGEGFGPYSLPADVRTSADIPEPPPAPHAESASSDALSVTWDAPDYDGGSRITSYRLELCRVGPTDVWDSGASKGKRNGEQRFSSVPLEDGGLGRSAEIDSLDPGNEYLLRVFATNGEGSSLPSAVGKLCTKAAPPVAPDPPHMGVQAAAANALQLAWSAPWANGAPVTGYTLDMARADTLQPASGPAPTQESAGDQDCVSAGSGGPAAAGYAASSAASSADGEDVASTSDQAPRPPRQRGGRRSNPYSAVYSGPETSYRVEGLDPFTEYAFRLRASNSAGRSGWSPPVTLRTASGPPTGPLSVTADGSSCSSIVAGWSEPEQDYGAPITCYQVEGLRPGREYVVRVRACNSRGQGPWSTPVSAETLPAPPAAPSAPVVSQRTASWLRCRWDAPAEDNGAAVLHYRLEMAEEDGEWVEAWRGTGTVARVGDLAAGRQYSFRVAASSAVGEGQFSRPTAARTLLQPPQPPRNLHLQPTLECRPLGFVVRWELEERCGTHADAVSHEVRARSVGVDGAGHSAWSEPVSAATPGERAQLAVAAASGAAAAADSDGATPKRRKAKKLAAERELALADPKTKAKAALGRKQVEQQLRSKRTPVIPKRMRRMLKRALGFALFFGALFLLFTFAYRDSALSSQAYKLAMKTREAQHKKAAARVAVEMEQAEQENAERMSMERLREWQEALQARRETQGTGKAKPMRFGDDPFEHLPPHISIHDFHFD</sequence>
<dbReference type="InterPro" id="IPR013783">
    <property type="entry name" value="Ig-like_fold"/>
</dbReference>
<keyword evidence="6" id="KW-1185">Reference proteome</keyword>
<evidence type="ECO:0000256" key="3">
    <source>
        <dbReference type="SAM" id="Phobius"/>
    </source>
</evidence>
<feature type="domain" description="Fibronectin type-III" evidence="4">
    <location>
        <begin position="413"/>
        <end position="526"/>
    </location>
</feature>
<dbReference type="PANTHER" id="PTHR13817">
    <property type="entry name" value="TITIN"/>
    <property type="match status" value="1"/>
</dbReference>
<dbReference type="RefSeq" id="XP_005651365.1">
    <property type="nucleotide sequence ID" value="XM_005651308.1"/>
</dbReference>
<dbReference type="eggNOG" id="KOG0613">
    <property type="taxonomic scope" value="Eukaryota"/>
</dbReference>
<feature type="transmembrane region" description="Helical" evidence="3">
    <location>
        <begin position="1000"/>
        <end position="1018"/>
    </location>
</feature>
<feature type="domain" description="Fibronectin type-III" evidence="4">
    <location>
        <begin position="309"/>
        <end position="409"/>
    </location>
</feature>
<keyword evidence="1" id="KW-0677">Repeat</keyword>
<dbReference type="InterPro" id="IPR036116">
    <property type="entry name" value="FN3_sf"/>
</dbReference>
<dbReference type="PRINTS" id="PR00014">
    <property type="entry name" value="FNTYPEIII"/>
</dbReference>
<feature type="compositionally biased region" description="Low complexity" evidence="2">
    <location>
        <begin position="599"/>
        <end position="611"/>
    </location>
</feature>
<feature type="region of interest" description="Disordered" evidence="2">
    <location>
        <begin position="404"/>
        <end position="430"/>
    </location>
</feature>
<dbReference type="SUPFAM" id="SSF49265">
    <property type="entry name" value="Fibronectin type III"/>
    <property type="match status" value="5"/>
</dbReference>
<evidence type="ECO:0000313" key="6">
    <source>
        <dbReference type="Proteomes" id="UP000007264"/>
    </source>
</evidence>
<accession>I0Z852</accession>
<reference evidence="5 6" key="1">
    <citation type="journal article" date="2012" name="Genome Biol.">
        <title>The genome of the polar eukaryotic microalga coccomyxa subellipsoidea reveals traits of cold adaptation.</title>
        <authorList>
            <person name="Blanc G."/>
            <person name="Agarkova I."/>
            <person name="Grimwood J."/>
            <person name="Kuo A."/>
            <person name="Brueggeman A."/>
            <person name="Dunigan D."/>
            <person name="Gurnon J."/>
            <person name="Ladunga I."/>
            <person name="Lindquist E."/>
            <person name="Lucas S."/>
            <person name="Pangilinan J."/>
            <person name="Proschold T."/>
            <person name="Salamov A."/>
            <person name="Schmutz J."/>
            <person name="Weeks D."/>
            <person name="Yamada T."/>
            <person name="Claverie J.M."/>
            <person name="Grigoriev I."/>
            <person name="Van Etten J."/>
            <person name="Lomsadze A."/>
            <person name="Borodovsky M."/>
        </authorList>
    </citation>
    <scope>NUCLEOTIDE SEQUENCE [LARGE SCALE GENOMIC DNA]</scope>
    <source>
        <strain evidence="5 6">C-169</strain>
    </source>
</reference>
<feature type="domain" description="Fibronectin type-III" evidence="4">
    <location>
        <begin position="763"/>
        <end position="854"/>
    </location>
</feature>
<organism evidence="5 6">
    <name type="scientific">Coccomyxa subellipsoidea (strain C-169)</name>
    <name type="common">Green microalga</name>
    <dbReference type="NCBI Taxonomy" id="574566"/>
    <lineage>
        <taxon>Eukaryota</taxon>
        <taxon>Viridiplantae</taxon>
        <taxon>Chlorophyta</taxon>
        <taxon>core chlorophytes</taxon>
        <taxon>Trebouxiophyceae</taxon>
        <taxon>Trebouxiophyceae incertae sedis</taxon>
        <taxon>Coccomyxaceae</taxon>
        <taxon>Coccomyxa</taxon>
        <taxon>Coccomyxa subellipsoidea</taxon>
    </lineage>
</organism>
<keyword evidence="3" id="KW-0812">Transmembrane</keyword>
<proteinExistence type="predicted"/>
<dbReference type="EMBL" id="AGSI01000002">
    <property type="protein sequence ID" value="EIE26821.1"/>
    <property type="molecule type" value="Genomic_DNA"/>
</dbReference>
<evidence type="ECO:0000256" key="1">
    <source>
        <dbReference type="ARBA" id="ARBA00022737"/>
    </source>
</evidence>
<feature type="region of interest" description="Disordered" evidence="2">
    <location>
        <begin position="458"/>
        <end position="490"/>
    </location>
</feature>
<gene>
    <name evidence="5" type="ORF">COCSUDRAFT_39806</name>
</gene>
<keyword evidence="3" id="KW-1133">Transmembrane helix</keyword>
<keyword evidence="3" id="KW-0472">Membrane</keyword>
<feature type="region of interest" description="Disordered" evidence="2">
    <location>
        <begin position="571"/>
        <end position="644"/>
    </location>
</feature>
<comment type="caution">
    <text evidence="5">The sequence shown here is derived from an EMBL/GenBank/DDBJ whole genome shotgun (WGS) entry which is preliminary data.</text>
</comment>
<dbReference type="KEGG" id="csl:COCSUDRAFT_39806"/>
<dbReference type="STRING" id="574566.I0Z852"/>
<evidence type="ECO:0000313" key="5">
    <source>
        <dbReference type="EMBL" id="EIE26821.1"/>
    </source>
</evidence>
<feature type="domain" description="Fibronectin type-III" evidence="4">
    <location>
        <begin position="116"/>
        <end position="210"/>
    </location>
</feature>
<dbReference type="OrthoDB" id="443915at2759"/>
<dbReference type="GeneID" id="17044831"/>
<dbReference type="AlphaFoldDB" id="I0Z852"/>
<dbReference type="PROSITE" id="PS50853">
    <property type="entry name" value="FN3"/>
    <property type="match status" value="6"/>
</dbReference>
<protein>
    <submittedName>
        <fullName evidence="5">Fibronectin type III</fullName>
    </submittedName>
</protein>
<evidence type="ECO:0000259" key="4">
    <source>
        <dbReference type="PROSITE" id="PS50853"/>
    </source>
</evidence>
<feature type="domain" description="Fibronectin type-III" evidence="4">
    <location>
        <begin position="677"/>
        <end position="759"/>
    </location>
</feature>
<dbReference type="InterPro" id="IPR003961">
    <property type="entry name" value="FN3_dom"/>
</dbReference>
<dbReference type="InterPro" id="IPR050964">
    <property type="entry name" value="Striated_Muscle_Regulatory"/>
</dbReference>
<dbReference type="Pfam" id="PF00041">
    <property type="entry name" value="fn3"/>
    <property type="match status" value="7"/>
</dbReference>
<evidence type="ECO:0000256" key="2">
    <source>
        <dbReference type="SAM" id="MobiDB-lite"/>
    </source>
</evidence>
<dbReference type="Proteomes" id="UP000007264">
    <property type="component" value="Unassembled WGS sequence"/>
</dbReference>
<dbReference type="CDD" id="cd00063">
    <property type="entry name" value="FN3"/>
    <property type="match status" value="7"/>
</dbReference>
<dbReference type="SMART" id="SM00060">
    <property type="entry name" value="FN3"/>
    <property type="match status" value="8"/>
</dbReference>
<name>I0Z852_COCSC</name>
<dbReference type="Gene3D" id="2.60.40.10">
    <property type="entry name" value="Immunoglobulins"/>
    <property type="match status" value="7"/>
</dbReference>